<dbReference type="InterPro" id="IPR036318">
    <property type="entry name" value="FAD-bd_PCMH-like_sf"/>
</dbReference>
<protein>
    <submittedName>
        <fullName evidence="3">Xylitol oxidase</fullName>
    </submittedName>
</protein>
<dbReference type="InterPro" id="IPR016171">
    <property type="entry name" value="Vanillyl_alc_oxidase_C-sub2"/>
</dbReference>
<dbReference type="Gene3D" id="3.30.70.2520">
    <property type="match status" value="1"/>
</dbReference>
<feature type="domain" description="FAD-binding PCMH-type" evidence="2">
    <location>
        <begin position="12"/>
        <end position="178"/>
    </location>
</feature>
<dbReference type="EMBL" id="PYGE01000014">
    <property type="protein sequence ID" value="PSL01291.1"/>
    <property type="molecule type" value="Genomic_DNA"/>
</dbReference>
<dbReference type="GO" id="GO:0016020">
    <property type="term" value="C:membrane"/>
    <property type="evidence" value="ECO:0007669"/>
    <property type="project" value="InterPro"/>
</dbReference>
<dbReference type="InterPro" id="IPR016169">
    <property type="entry name" value="FAD-bd_PCMH_sub2"/>
</dbReference>
<dbReference type="GO" id="GO:0071949">
    <property type="term" value="F:FAD binding"/>
    <property type="evidence" value="ECO:0007669"/>
    <property type="project" value="InterPro"/>
</dbReference>
<keyword evidence="4" id="KW-1185">Reference proteome</keyword>
<dbReference type="Gene3D" id="3.30.70.2530">
    <property type="match status" value="1"/>
</dbReference>
<name>A0A2P8DVR5_9ACTN</name>
<gene>
    <name evidence="3" type="ORF">CLV30_11421</name>
</gene>
<evidence type="ECO:0000256" key="1">
    <source>
        <dbReference type="ARBA" id="ARBA00023002"/>
    </source>
</evidence>
<reference evidence="3 4" key="1">
    <citation type="submission" date="2018-03" db="EMBL/GenBank/DDBJ databases">
        <title>Genomic Encyclopedia of Archaeal and Bacterial Type Strains, Phase II (KMG-II): from individual species to whole genera.</title>
        <authorList>
            <person name="Goeker M."/>
        </authorList>
    </citation>
    <scope>NUCLEOTIDE SEQUENCE [LARGE SCALE GENOMIC DNA]</scope>
    <source>
        <strain evidence="3 4">DSM 45211</strain>
    </source>
</reference>
<dbReference type="InterPro" id="IPR007173">
    <property type="entry name" value="ALO_C"/>
</dbReference>
<dbReference type="Gene3D" id="3.30.43.10">
    <property type="entry name" value="Uridine Diphospho-n-acetylenolpyruvylglucosamine Reductase, domain 2"/>
    <property type="match status" value="1"/>
</dbReference>
<dbReference type="InterPro" id="IPR010031">
    <property type="entry name" value="FAD_lactone_oxidase-like"/>
</dbReference>
<proteinExistence type="predicted"/>
<dbReference type="Gene3D" id="3.30.465.10">
    <property type="match status" value="1"/>
</dbReference>
<dbReference type="Pfam" id="PF04030">
    <property type="entry name" value="ALO"/>
    <property type="match status" value="1"/>
</dbReference>
<dbReference type="PANTHER" id="PTHR43762">
    <property type="entry name" value="L-GULONOLACTONE OXIDASE"/>
    <property type="match status" value="1"/>
</dbReference>
<dbReference type="InterPro" id="IPR016166">
    <property type="entry name" value="FAD-bd_PCMH"/>
</dbReference>
<dbReference type="SUPFAM" id="SSF56176">
    <property type="entry name" value="FAD-binding/transporter-associated domain-like"/>
    <property type="match status" value="1"/>
</dbReference>
<evidence type="ECO:0000313" key="4">
    <source>
        <dbReference type="Proteomes" id="UP000243528"/>
    </source>
</evidence>
<dbReference type="PIRSF" id="PIRSF000136">
    <property type="entry name" value="LGO_GLO"/>
    <property type="match status" value="1"/>
</dbReference>
<dbReference type="AlphaFoldDB" id="A0A2P8DVR5"/>
<dbReference type="GO" id="GO:0080049">
    <property type="term" value="F:L-gulono-1,4-lactone dehydrogenase activity"/>
    <property type="evidence" value="ECO:0007669"/>
    <property type="project" value="TreeGrafter"/>
</dbReference>
<dbReference type="PROSITE" id="PS51387">
    <property type="entry name" value="FAD_PCMH"/>
    <property type="match status" value="1"/>
</dbReference>
<organism evidence="3 4">
    <name type="scientific">Haloactinopolyspora alba</name>
    <dbReference type="NCBI Taxonomy" id="648780"/>
    <lineage>
        <taxon>Bacteria</taxon>
        <taxon>Bacillati</taxon>
        <taxon>Actinomycetota</taxon>
        <taxon>Actinomycetes</taxon>
        <taxon>Jiangellales</taxon>
        <taxon>Jiangellaceae</taxon>
        <taxon>Haloactinopolyspora</taxon>
    </lineage>
</organism>
<dbReference type="InterPro" id="IPR006094">
    <property type="entry name" value="Oxid_FAD_bind_N"/>
</dbReference>
<dbReference type="InterPro" id="IPR016167">
    <property type="entry name" value="FAD-bd_PCMH_sub1"/>
</dbReference>
<evidence type="ECO:0000259" key="2">
    <source>
        <dbReference type="PROSITE" id="PS51387"/>
    </source>
</evidence>
<dbReference type="PANTHER" id="PTHR43762:SF1">
    <property type="entry name" value="D-ARABINONO-1,4-LACTONE OXIDASE"/>
    <property type="match status" value="1"/>
</dbReference>
<evidence type="ECO:0000313" key="3">
    <source>
        <dbReference type="EMBL" id="PSL01291.1"/>
    </source>
</evidence>
<keyword evidence="1" id="KW-0560">Oxidoreductase</keyword>
<accession>A0A2P8DVR5</accession>
<dbReference type="Pfam" id="PF01565">
    <property type="entry name" value="FAD_binding_4"/>
    <property type="match status" value="1"/>
</dbReference>
<sequence length="419" mass="45439">MTTDRTNWAGSFSYDARRVHAPRSEDELREIVAASTRVRALGSRHSFSQVANTDGDLVSLADLPRTVSVDAAGSTVTVAAGMRYGEVCRELHEHGFAMHNLGSLPHISMAGAVATATHGSGDGNASLASAVSALEMVTADGELVTVDRDADAERFGGMVVALGALGIVVRMTLDVVPTFEVRQDVYEGLALDTFEKNADEIFAGAYSVSLFTDFVAPTMTAWLKSRVDDVDPAGPDPDWMGARRAASAHHPVPGMSAESCTGQLGVPGPWYDRLPHFRLDFTPSNGAELQSEYLVPRAAAADALRALHGIGEHIAPVLQICELRTVAADEQWLSPAYRQDVVAFHFTWVRDAAAVMPVLKLMEQQLAPYYARPHWGKLFTHEPGHLRSLFPRLSDFRALRHELDPRGTFGNAFVDQHIG</sequence>
<dbReference type="RefSeq" id="WP_106538538.1">
    <property type="nucleotide sequence ID" value="NZ_ML142899.1"/>
</dbReference>
<dbReference type="GO" id="GO:0003885">
    <property type="term" value="F:D-arabinono-1,4-lactone oxidase activity"/>
    <property type="evidence" value="ECO:0007669"/>
    <property type="project" value="InterPro"/>
</dbReference>
<dbReference type="Gene3D" id="1.10.45.10">
    <property type="entry name" value="Vanillyl-alcohol Oxidase, Chain A, domain 4"/>
    <property type="match status" value="1"/>
</dbReference>
<comment type="caution">
    <text evidence="3">The sequence shown here is derived from an EMBL/GenBank/DDBJ whole genome shotgun (WGS) entry which is preliminary data.</text>
</comment>
<dbReference type="Proteomes" id="UP000243528">
    <property type="component" value="Unassembled WGS sequence"/>
</dbReference>
<dbReference type="OrthoDB" id="9800184at2"/>